<proteinExistence type="predicted"/>
<gene>
    <name evidence="5" type="ORF">FIM25_12595</name>
</gene>
<evidence type="ECO:0000313" key="5">
    <source>
        <dbReference type="EMBL" id="TYT73994.1"/>
    </source>
</evidence>
<keyword evidence="6" id="KW-1185">Reference proteome</keyword>
<dbReference type="PANTHER" id="PTHR13504:SF38">
    <property type="entry name" value="FIDO DOMAIN-CONTAINING PROTEIN"/>
    <property type="match status" value="1"/>
</dbReference>
<dbReference type="Proteomes" id="UP000321899">
    <property type="component" value="Unassembled WGS sequence"/>
</dbReference>
<accession>A0A5S5ME59</accession>
<reference evidence="5 6" key="1">
    <citation type="submission" date="2019-06" db="EMBL/GenBank/DDBJ databases">
        <title>Desulfobotulus mexicanus sp. nov., a novel sulfate-reducing bacterium isolated from the sediment of an alkaline crater lake in Mexico.</title>
        <authorList>
            <person name="Hirschler-Rea A."/>
        </authorList>
    </citation>
    <scope>NUCLEOTIDE SEQUENCE [LARGE SCALE GENOMIC DNA]</scope>
    <source>
        <strain evidence="5 6">PAR22N</strain>
    </source>
</reference>
<feature type="binding site" evidence="2">
    <location>
        <begin position="264"/>
        <end position="265"/>
    </location>
    <ligand>
        <name>ATP</name>
        <dbReference type="ChEBI" id="CHEBI:30616"/>
    </ligand>
</feature>
<keyword evidence="2" id="KW-0067">ATP-binding</keyword>
<comment type="caution">
    <text evidence="5">The sequence shown here is derived from an EMBL/GenBank/DDBJ whole genome shotgun (WGS) entry which is preliminary data.</text>
</comment>
<dbReference type="PANTHER" id="PTHR13504">
    <property type="entry name" value="FIDO DOMAIN-CONTAINING PROTEIN DDB_G0283145"/>
    <property type="match status" value="1"/>
</dbReference>
<evidence type="ECO:0000256" key="3">
    <source>
        <dbReference type="PIRSR" id="PIRSR640198-3"/>
    </source>
</evidence>
<dbReference type="EMBL" id="VDMB01000017">
    <property type="protein sequence ID" value="TYT73994.1"/>
    <property type="molecule type" value="Genomic_DNA"/>
</dbReference>
<feature type="binding site" evidence="2">
    <location>
        <position position="272"/>
    </location>
    <ligand>
        <name>ATP</name>
        <dbReference type="ChEBI" id="CHEBI:30616"/>
    </ligand>
</feature>
<organism evidence="5 6">
    <name type="scientific">Desulfobotulus mexicanus</name>
    <dbReference type="NCBI Taxonomy" id="2586642"/>
    <lineage>
        <taxon>Bacteria</taxon>
        <taxon>Pseudomonadati</taxon>
        <taxon>Thermodesulfobacteriota</taxon>
        <taxon>Desulfobacteria</taxon>
        <taxon>Desulfobacterales</taxon>
        <taxon>Desulfobacteraceae</taxon>
        <taxon>Desulfobotulus</taxon>
    </lineage>
</organism>
<evidence type="ECO:0000259" key="4">
    <source>
        <dbReference type="PROSITE" id="PS51459"/>
    </source>
</evidence>
<dbReference type="Gene3D" id="1.10.3290.10">
    <property type="entry name" value="Fido-like domain"/>
    <property type="match status" value="1"/>
</dbReference>
<dbReference type="InterPro" id="IPR036597">
    <property type="entry name" value="Fido-like_dom_sf"/>
</dbReference>
<dbReference type="PROSITE" id="PS51459">
    <property type="entry name" value="FIDO"/>
    <property type="match status" value="1"/>
</dbReference>
<evidence type="ECO:0000256" key="2">
    <source>
        <dbReference type="PIRSR" id="PIRSR640198-2"/>
    </source>
</evidence>
<name>A0A5S5ME59_9BACT</name>
<feature type="active site" evidence="1">
    <location>
        <position position="223"/>
    </location>
</feature>
<evidence type="ECO:0000313" key="6">
    <source>
        <dbReference type="Proteomes" id="UP000321899"/>
    </source>
</evidence>
<protein>
    <submittedName>
        <fullName evidence="5">Fic family protein</fullName>
    </submittedName>
</protein>
<keyword evidence="2" id="KW-0547">Nucleotide-binding</keyword>
<dbReference type="InterPro" id="IPR040198">
    <property type="entry name" value="Fido_containing"/>
</dbReference>
<dbReference type="SUPFAM" id="SSF140931">
    <property type="entry name" value="Fic-like"/>
    <property type="match status" value="1"/>
</dbReference>
<feature type="binding site" evidence="2">
    <location>
        <begin position="227"/>
        <end position="234"/>
    </location>
    <ligand>
        <name>ATP</name>
        <dbReference type="ChEBI" id="CHEBI:30616"/>
    </ligand>
</feature>
<dbReference type="AlphaFoldDB" id="A0A5S5ME59"/>
<dbReference type="GO" id="GO:0005524">
    <property type="term" value="F:ATP binding"/>
    <property type="evidence" value="ECO:0007669"/>
    <property type="project" value="UniProtKB-KW"/>
</dbReference>
<dbReference type="InterPro" id="IPR003812">
    <property type="entry name" value="Fido"/>
</dbReference>
<feature type="domain" description="Fido" evidence="4">
    <location>
        <begin position="136"/>
        <end position="287"/>
    </location>
</feature>
<feature type="site" description="Important for autoinhibition of adenylyltransferase activity" evidence="3">
    <location>
        <position position="85"/>
    </location>
</feature>
<evidence type="ECO:0000256" key="1">
    <source>
        <dbReference type="PIRSR" id="PIRSR640198-1"/>
    </source>
</evidence>
<sequence length="393" mass="45328">MIEFSSVLFFHKQQYTSCRVGFELFSKSGKFIFQEKYDSQKIRELFIRAMVLNETIAELPVFSGLASRLEPEIMYSSIAGTAAIEGNPISEADVRKISEGHDLIEYSAKDQQEIKNLIKAYDYLSEKKIISQPFLISEQLIRNLHKIITTNVPHEYNIPGNYRNGRVEVGDKAHGGVYRPPKCLDDVNLLMAAFTEWMNSHEILELPPLIRAPLAHYYLCTIHPFWDGNGRTARLLEALILQTGKLQYIPGELSNYYYRNIDNYYNAFSKTNRLGNDATPFLEFFLDAAIFSMEKIKKIIISSIKIFALKDHYTDQSQKKEINKRHFELLTLLLDYPPDFVFCIKDLISKMPFRLLYSSISSQTARRDLAKLSEMGLLLNNNGEYSLNFRFSG</sequence>
<dbReference type="Pfam" id="PF02661">
    <property type="entry name" value="Fic"/>
    <property type="match status" value="1"/>
</dbReference>
<dbReference type="OrthoDB" id="9813719at2"/>